<dbReference type="AlphaFoldDB" id="A0A9I9EBS2"/>
<evidence type="ECO:0000313" key="1">
    <source>
        <dbReference type="EnsemblPlants" id="MELO3C031388.2.1"/>
    </source>
</evidence>
<accession>A0A9I9EBS2</accession>
<proteinExistence type="predicted"/>
<dbReference type="EnsemblPlants" id="MELO3C031388.2.1">
    <property type="protein sequence ID" value="MELO3C031388.2.1"/>
    <property type="gene ID" value="MELO3C031388.2"/>
</dbReference>
<name>A0A9I9EBS2_CUCME</name>
<reference evidence="1" key="1">
    <citation type="submission" date="2023-03" db="UniProtKB">
        <authorList>
            <consortium name="EnsemblPlants"/>
        </authorList>
    </citation>
    <scope>IDENTIFICATION</scope>
</reference>
<organism evidence="1">
    <name type="scientific">Cucumis melo</name>
    <name type="common">Muskmelon</name>
    <dbReference type="NCBI Taxonomy" id="3656"/>
    <lineage>
        <taxon>Eukaryota</taxon>
        <taxon>Viridiplantae</taxon>
        <taxon>Streptophyta</taxon>
        <taxon>Embryophyta</taxon>
        <taxon>Tracheophyta</taxon>
        <taxon>Spermatophyta</taxon>
        <taxon>Magnoliopsida</taxon>
        <taxon>eudicotyledons</taxon>
        <taxon>Gunneridae</taxon>
        <taxon>Pentapetalae</taxon>
        <taxon>rosids</taxon>
        <taxon>fabids</taxon>
        <taxon>Cucurbitales</taxon>
        <taxon>Cucurbitaceae</taxon>
        <taxon>Benincaseae</taxon>
        <taxon>Cucumis</taxon>
    </lineage>
</organism>
<protein>
    <submittedName>
        <fullName evidence="1">Uncharacterized protein</fullName>
    </submittedName>
</protein>
<dbReference type="Gramene" id="MELO3C031388.2.1">
    <property type="protein sequence ID" value="MELO3C031388.2.1"/>
    <property type="gene ID" value="MELO3C031388.2"/>
</dbReference>
<sequence>MVGSTRLRCLGDMEEWVMMVEEEGGREAILARWMLEDFLNVEGGGNLGVARSVITSTLGFFMGCFKVDVAFLFNGANEEFLNDLRVEVDPFSINYDQELSLMVIHIMKLVDHIHLNLCCPSKKLPQPNALIDAKRKSESGPKKGKRSFSILTSFSMKFSWDLRFLPSSFNTFQFLRKLMVEMRDLVSQTLIFESSRLSFVVILQKAFLFPQFPFFFSLHPPSFSFLFLLVLSSSFPLILSFPSSPLGKRQESPYLLHQLLSITNLWALEPPTPCPPTLSLCHALGACSLGWID</sequence>